<feature type="region of interest" description="Disordered" evidence="1">
    <location>
        <begin position="1"/>
        <end position="28"/>
    </location>
</feature>
<feature type="compositionally biased region" description="Basic and acidic residues" evidence="1">
    <location>
        <begin position="15"/>
        <end position="27"/>
    </location>
</feature>
<name>A0A8S9IBL9_BRACR</name>
<accession>A0A8S9IBL9</accession>
<reference evidence="2" key="1">
    <citation type="submission" date="2019-12" db="EMBL/GenBank/DDBJ databases">
        <title>Genome sequencing and annotation of Brassica cretica.</title>
        <authorList>
            <person name="Studholme D.J."/>
            <person name="Sarris P.F."/>
        </authorList>
    </citation>
    <scope>NUCLEOTIDE SEQUENCE</scope>
    <source>
        <strain evidence="2">PFS-001/15</strain>
        <tissue evidence="2">Leaf</tissue>
    </source>
</reference>
<evidence type="ECO:0000313" key="2">
    <source>
        <dbReference type="EMBL" id="KAF2566913.1"/>
    </source>
</evidence>
<dbReference type="AlphaFoldDB" id="A0A8S9IBL9"/>
<comment type="caution">
    <text evidence="2">The sequence shown here is derived from an EMBL/GenBank/DDBJ whole genome shotgun (WGS) entry which is preliminary data.</text>
</comment>
<dbReference type="EMBL" id="QGKW02001911">
    <property type="protein sequence ID" value="KAF2566913.1"/>
    <property type="molecule type" value="Genomic_DNA"/>
</dbReference>
<organism evidence="2 3">
    <name type="scientific">Brassica cretica</name>
    <name type="common">Mustard</name>
    <dbReference type="NCBI Taxonomy" id="69181"/>
    <lineage>
        <taxon>Eukaryota</taxon>
        <taxon>Viridiplantae</taxon>
        <taxon>Streptophyta</taxon>
        <taxon>Embryophyta</taxon>
        <taxon>Tracheophyta</taxon>
        <taxon>Spermatophyta</taxon>
        <taxon>Magnoliopsida</taxon>
        <taxon>eudicotyledons</taxon>
        <taxon>Gunneridae</taxon>
        <taxon>Pentapetalae</taxon>
        <taxon>rosids</taxon>
        <taxon>malvids</taxon>
        <taxon>Brassicales</taxon>
        <taxon>Brassicaceae</taxon>
        <taxon>Brassiceae</taxon>
        <taxon>Brassica</taxon>
    </lineage>
</organism>
<feature type="compositionally biased region" description="Polar residues" evidence="1">
    <location>
        <begin position="1"/>
        <end position="12"/>
    </location>
</feature>
<gene>
    <name evidence="2" type="ORF">F2Q68_00026246</name>
</gene>
<protein>
    <submittedName>
        <fullName evidence="2">Uncharacterized protein</fullName>
    </submittedName>
</protein>
<evidence type="ECO:0000256" key="1">
    <source>
        <dbReference type="SAM" id="MobiDB-lite"/>
    </source>
</evidence>
<sequence>MKAFTPRSQNPATAELKKPPPPEDKGRQRWSCISLHHPESKLNLTSRLHHAKTLHTTASLLQPHSHH</sequence>
<dbReference type="Proteomes" id="UP000712281">
    <property type="component" value="Unassembled WGS sequence"/>
</dbReference>
<evidence type="ECO:0000313" key="3">
    <source>
        <dbReference type="Proteomes" id="UP000712281"/>
    </source>
</evidence>
<proteinExistence type="predicted"/>